<dbReference type="InterPro" id="IPR000847">
    <property type="entry name" value="LysR_HTH_N"/>
</dbReference>
<name>A0A6I6HP62_VARPD</name>
<dbReference type="SUPFAM" id="SSF46785">
    <property type="entry name" value="Winged helix' DNA-binding domain"/>
    <property type="match status" value="1"/>
</dbReference>
<dbReference type="PROSITE" id="PS50931">
    <property type="entry name" value="HTH_LYSR"/>
    <property type="match status" value="1"/>
</dbReference>
<sequence>MINELRTFIAVCRHGTFAAAGERIGLTQSAVSSQIKRLEEALGFELFDRTGRSATLNAAGETTLGRAEEICALYAKLGELPEDAARGGLLRIGAIASTQSTLLARALASLRKELPQLRVHVSPGVSMRLMDDLDAGVIDAAVIIRPPFGLLPDLAWQSLVHEPYVLIAPKKMPGKDWRTLIQEHPFLRYDRASFGGRMVERFLRREGIVVNDSIELDEIPGLIHMTSKGLGVALVPLVEAHLPLPASVRVLSLGELTFYREVGLLQRKPRASPPIVGRLAQCLQEAAEATEAPRG</sequence>
<dbReference type="Pfam" id="PF03466">
    <property type="entry name" value="LysR_substrate"/>
    <property type="match status" value="1"/>
</dbReference>
<evidence type="ECO:0000313" key="7">
    <source>
        <dbReference type="Proteomes" id="UP000425817"/>
    </source>
</evidence>
<dbReference type="RefSeq" id="WP_157616304.1">
    <property type="nucleotide sequence ID" value="NZ_CP046622.1"/>
</dbReference>
<dbReference type="InterPro" id="IPR005119">
    <property type="entry name" value="LysR_subst-bd"/>
</dbReference>
<comment type="similarity">
    <text evidence="1">Belongs to the LysR transcriptional regulatory family.</text>
</comment>
<evidence type="ECO:0000259" key="5">
    <source>
        <dbReference type="PROSITE" id="PS50931"/>
    </source>
</evidence>
<dbReference type="Gene3D" id="1.10.10.10">
    <property type="entry name" value="Winged helix-like DNA-binding domain superfamily/Winged helix DNA-binding domain"/>
    <property type="match status" value="1"/>
</dbReference>
<protein>
    <submittedName>
        <fullName evidence="6">LysR family transcriptional regulator</fullName>
    </submittedName>
</protein>
<dbReference type="InterPro" id="IPR036388">
    <property type="entry name" value="WH-like_DNA-bd_sf"/>
</dbReference>
<dbReference type="PANTHER" id="PTHR30346">
    <property type="entry name" value="TRANSCRIPTIONAL DUAL REGULATOR HCAR-RELATED"/>
    <property type="match status" value="1"/>
</dbReference>
<reference evidence="6 7" key="1">
    <citation type="submission" date="2019-12" db="EMBL/GenBank/DDBJ databases">
        <title>Hybrid Genome Assemblies of two High G+C Isolates from Undergraduate Microbiology Courses.</title>
        <authorList>
            <person name="Ne Ville C.J."/>
            <person name="Enright D."/>
            <person name="Hernandez I."/>
            <person name="Dodsworth J."/>
            <person name="Orwin P.M."/>
        </authorList>
    </citation>
    <scope>NUCLEOTIDE SEQUENCE [LARGE SCALE GENOMIC DNA]</scope>
    <source>
        <strain evidence="6 7">CSUSB</strain>
    </source>
</reference>
<evidence type="ECO:0000256" key="1">
    <source>
        <dbReference type="ARBA" id="ARBA00009437"/>
    </source>
</evidence>
<evidence type="ECO:0000256" key="2">
    <source>
        <dbReference type="ARBA" id="ARBA00023015"/>
    </source>
</evidence>
<dbReference type="AlphaFoldDB" id="A0A6I6HP62"/>
<accession>A0A6I6HP62</accession>
<dbReference type="CDD" id="cd08427">
    <property type="entry name" value="PBP2_LTTR_like_2"/>
    <property type="match status" value="1"/>
</dbReference>
<dbReference type="GO" id="GO:0032993">
    <property type="term" value="C:protein-DNA complex"/>
    <property type="evidence" value="ECO:0007669"/>
    <property type="project" value="TreeGrafter"/>
</dbReference>
<keyword evidence="3" id="KW-0238">DNA-binding</keyword>
<feature type="domain" description="HTH lysR-type" evidence="5">
    <location>
        <begin position="1"/>
        <end position="57"/>
    </location>
</feature>
<gene>
    <name evidence="6" type="ORF">GOQ09_24695</name>
</gene>
<evidence type="ECO:0000313" key="6">
    <source>
        <dbReference type="EMBL" id="QGW84575.1"/>
    </source>
</evidence>
<organism evidence="6 7">
    <name type="scientific">Variovorax paradoxus</name>
    <dbReference type="NCBI Taxonomy" id="34073"/>
    <lineage>
        <taxon>Bacteria</taxon>
        <taxon>Pseudomonadati</taxon>
        <taxon>Pseudomonadota</taxon>
        <taxon>Betaproteobacteria</taxon>
        <taxon>Burkholderiales</taxon>
        <taxon>Comamonadaceae</taxon>
        <taxon>Variovorax</taxon>
    </lineage>
</organism>
<dbReference type="EMBL" id="CP046622">
    <property type="protein sequence ID" value="QGW84575.1"/>
    <property type="molecule type" value="Genomic_DNA"/>
</dbReference>
<dbReference type="PANTHER" id="PTHR30346:SF28">
    <property type="entry name" value="HTH-TYPE TRANSCRIPTIONAL REGULATOR CYNR"/>
    <property type="match status" value="1"/>
</dbReference>
<dbReference type="SUPFAM" id="SSF53850">
    <property type="entry name" value="Periplasmic binding protein-like II"/>
    <property type="match status" value="1"/>
</dbReference>
<keyword evidence="4" id="KW-0804">Transcription</keyword>
<dbReference type="Pfam" id="PF00126">
    <property type="entry name" value="HTH_1"/>
    <property type="match status" value="1"/>
</dbReference>
<evidence type="ECO:0000256" key="3">
    <source>
        <dbReference type="ARBA" id="ARBA00023125"/>
    </source>
</evidence>
<evidence type="ECO:0000256" key="4">
    <source>
        <dbReference type="ARBA" id="ARBA00023163"/>
    </source>
</evidence>
<dbReference type="GO" id="GO:0003677">
    <property type="term" value="F:DNA binding"/>
    <property type="evidence" value="ECO:0007669"/>
    <property type="project" value="UniProtKB-KW"/>
</dbReference>
<dbReference type="Proteomes" id="UP000425817">
    <property type="component" value="Chromosome"/>
</dbReference>
<dbReference type="FunFam" id="1.10.10.10:FF:000001">
    <property type="entry name" value="LysR family transcriptional regulator"/>
    <property type="match status" value="1"/>
</dbReference>
<dbReference type="PRINTS" id="PR00039">
    <property type="entry name" value="HTHLYSR"/>
</dbReference>
<dbReference type="InterPro" id="IPR036390">
    <property type="entry name" value="WH_DNA-bd_sf"/>
</dbReference>
<proteinExistence type="inferred from homology"/>
<keyword evidence="2" id="KW-0805">Transcription regulation</keyword>
<dbReference type="Gene3D" id="3.40.190.10">
    <property type="entry name" value="Periplasmic binding protein-like II"/>
    <property type="match status" value="2"/>
</dbReference>
<dbReference type="OrthoDB" id="9803735at2"/>
<dbReference type="GO" id="GO:0003700">
    <property type="term" value="F:DNA-binding transcription factor activity"/>
    <property type="evidence" value="ECO:0007669"/>
    <property type="project" value="InterPro"/>
</dbReference>